<dbReference type="EMBL" id="FOCT01000005">
    <property type="protein sequence ID" value="SEN59083.1"/>
    <property type="molecule type" value="Genomic_DNA"/>
</dbReference>
<dbReference type="Proteomes" id="UP000183898">
    <property type="component" value="Unassembled WGS sequence"/>
</dbReference>
<protein>
    <recommendedName>
        <fullName evidence="4">Lipoprotein</fullName>
    </recommendedName>
</protein>
<evidence type="ECO:0008006" key="4">
    <source>
        <dbReference type="Google" id="ProtNLM"/>
    </source>
</evidence>
<organism evidence="2 3">
    <name type="scientific">Nitrosospira multiformis</name>
    <dbReference type="NCBI Taxonomy" id="1231"/>
    <lineage>
        <taxon>Bacteria</taxon>
        <taxon>Pseudomonadati</taxon>
        <taxon>Pseudomonadota</taxon>
        <taxon>Betaproteobacteria</taxon>
        <taxon>Nitrosomonadales</taxon>
        <taxon>Nitrosomonadaceae</taxon>
        <taxon>Nitrosospira</taxon>
    </lineage>
</organism>
<feature type="signal peptide" evidence="1">
    <location>
        <begin position="1"/>
        <end position="21"/>
    </location>
</feature>
<keyword evidence="1" id="KW-0732">Signal</keyword>
<proteinExistence type="predicted"/>
<feature type="chain" id="PRO_5010311298" description="Lipoprotein" evidence="1">
    <location>
        <begin position="22"/>
        <end position="347"/>
    </location>
</feature>
<name>A0A1H8HSK9_9PROT</name>
<dbReference type="RefSeq" id="WP_081353839.1">
    <property type="nucleotide sequence ID" value="NZ_FOCT01000005.1"/>
</dbReference>
<evidence type="ECO:0000313" key="2">
    <source>
        <dbReference type="EMBL" id="SEN59083.1"/>
    </source>
</evidence>
<reference evidence="2 3" key="1">
    <citation type="submission" date="2016-10" db="EMBL/GenBank/DDBJ databases">
        <authorList>
            <person name="de Groot N.N."/>
        </authorList>
    </citation>
    <scope>NUCLEOTIDE SEQUENCE [LARGE SCALE GENOMIC DNA]</scope>
    <source>
        <strain evidence="2 3">Nl18</strain>
    </source>
</reference>
<sequence>MKRSLTLAASLLALSLLSACAGKVPLLKSSPSTKSAESAYPTIERLVAGCAEGEKPFDCDRRAILAMQGGYEVQFKFDETVVLQPGYKRSEPKRSMGFEFVLLVEDTGRKISLQHILVMGGGTVTKHWRQDWIYEAPTRWVYTGSQRFEQQKRDPAEIPGTWTQLVYEVNDAPRYSGNGKWNHRYDVSTWTSERNWRPLPRREYTKRSDYQIISTENRHTIAPQGWTHEQDNTKVIQTKDDKDAVLVREFGFNEYRRIKGYDFQPAVNYWNDTSAFWADVRKRWENEFATHGAITLSVVPGDESFNMAILDLADAYRKNPQADIYQKKLEDIFSKYVNVRKTQTSLR</sequence>
<gene>
    <name evidence="2" type="ORF">SAMN05216404_105218</name>
</gene>
<dbReference type="Pfam" id="PF20311">
    <property type="entry name" value="DUF6607"/>
    <property type="match status" value="1"/>
</dbReference>
<dbReference type="PROSITE" id="PS51257">
    <property type="entry name" value="PROKAR_LIPOPROTEIN"/>
    <property type="match status" value="1"/>
</dbReference>
<dbReference type="AlphaFoldDB" id="A0A1H8HSK9"/>
<evidence type="ECO:0000256" key="1">
    <source>
        <dbReference type="SAM" id="SignalP"/>
    </source>
</evidence>
<accession>A0A1H8HSK9</accession>
<dbReference type="InterPro" id="IPR046715">
    <property type="entry name" value="DUF6607"/>
</dbReference>
<evidence type="ECO:0000313" key="3">
    <source>
        <dbReference type="Proteomes" id="UP000183898"/>
    </source>
</evidence>